<proteinExistence type="predicted"/>
<evidence type="ECO:0000313" key="3">
    <source>
        <dbReference type="Proteomes" id="UP001195769"/>
    </source>
</evidence>
<keyword evidence="1" id="KW-0812">Transmembrane</keyword>
<keyword evidence="1" id="KW-0472">Membrane</keyword>
<name>A0AAD4EED2_9AGAM</name>
<dbReference type="AlphaFoldDB" id="A0AAD4EED2"/>
<dbReference type="EMBL" id="JABBWK010000009">
    <property type="protein sequence ID" value="KAG1904516.1"/>
    <property type="molecule type" value="Genomic_DNA"/>
</dbReference>
<protein>
    <submittedName>
        <fullName evidence="2">Uncharacterized protein</fullName>
    </submittedName>
</protein>
<keyword evidence="1" id="KW-1133">Transmembrane helix</keyword>
<feature type="transmembrane region" description="Helical" evidence="1">
    <location>
        <begin position="142"/>
        <end position="162"/>
    </location>
</feature>
<keyword evidence="3" id="KW-1185">Reference proteome</keyword>
<dbReference type="RefSeq" id="XP_041230091.1">
    <property type="nucleotide sequence ID" value="XM_041373073.1"/>
</dbReference>
<comment type="caution">
    <text evidence="2">The sequence shown here is derived from an EMBL/GenBank/DDBJ whole genome shotgun (WGS) entry which is preliminary data.</text>
</comment>
<accession>A0AAD4EED2</accession>
<sequence>MGCQVENLTLFALSSHSYRDLPSTRFLSISPSLIRIFSAMIHLRKHPWHAHRCLQSRCTTTAWSSIVVGPSVNRPDSHKPLLTAYRIRLLVCPPLSLPWGAVEVASGRSPYSDSSTLQLLLCFGCLLCRLMCILVTNINASVLSVPMFLVIAIPVVVTRSLVQPSARRGLSGTPITDNLESRSFFAVVLRSKIKTMLWCH</sequence>
<dbReference type="Proteomes" id="UP001195769">
    <property type="component" value="Unassembled WGS sequence"/>
</dbReference>
<evidence type="ECO:0000256" key="1">
    <source>
        <dbReference type="SAM" id="Phobius"/>
    </source>
</evidence>
<dbReference type="GeneID" id="64667371"/>
<evidence type="ECO:0000313" key="2">
    <source>
        <dbReference type="EMBL" id="KAG1904516.1"/>
    </source>
</evidence>
<reference evidence="2" key="1">
    <citation type="journal article" date="2020" name="New Phytol.">
        <title>Comparative genomics reveals dynamic genome evolution in host specialist ectomycorrhizal fungi.</title>
        <authorList>
            <person name="Lofgren L.A."/>
            <person name="Nguyen N.H."/>
            <person name="Vilgalys R."/>
            <person name="Ruytinx J."/>
            <person name="Liao H.L."/>
            <person name="Branco S."/>
            <person name="Kuo A."/>
            <person name="LaButti K."/>
            <person name="Lipzen A."/>
            <person name="Andreopoulos W."/>
            <person name="Pangilinan J."/>
            <person name="Riley R."/>
            <person name="Hundley H."/>
            <person name="Na H."/>
            <person name="Barry K."/>
            <person name="Grigoriev I.V."/>
            <person name="Stajich J.E."/>
            <person name="Kennedy P.G."/>
        </authorList>
    </citation>
    <scope>NUCLEOTIDE SEQUENCE</scope>
    <source>
        <strain evidence="2">FC203</strain>
    </source>
</reference>
<gene>
    <name evidence="2" type="ORF">F5891DRAFT_746706</name>
</gene>
<organism evidence="2 3">
    <name type="scientific">Suillus fuscotomentosus</name>
    <dbReference type="NCBI Taxonomy" id="1912939"/>
    <lineage>
        <taxon>Eukaryota</taxon>
        <taxon>Fungi</taxon>
        <taxon>Dikarya</taxon>
        <taxon>Basidiomycota</taxon>
        <taxon>Agaricomycotina</taxon>
        <taxon>Agaricomycetes</taxon>
        <taxon>Agaricomycetidae</taxon>
        <taxon>Boletales</taxon>
        <taxon>Suillineae</taxon>
        <taxon>Suillaceae</taxon>
        <taxon>Suillus</taxon>
    </lineage>
</organism>